<protein>
    <submittedName>
        <fullName evidence="1">Uncharacterized protein</fullName>
    </submittedName>
</protein>
<accession>A0AB72VF66</accession>
<sequence>MLRVSGSSPHTRRYFHAVACFGGELDLFSAHAEVFPVTVPLPVWGLSLLRTRGGISG</sequence>
<reference evidence="1" key="1">
    <citation type="journal article" date="2007" name="Microbiology">
        <title>Comparative analysis of the Corynebacterium glutamicum group and complete genome sequence of strain R.</title>
        <authorList>
            <person name="Yukawa H."/>
            <person name="Omumasaba C.A."/>
            <person name="Nonaka H."/>
            <person name="Kos P."/>
            <person name="Okai N."/>
            <person name="Suzuki N."/>
            <person name="Suda M."/>
            <person name="Tsuge Y."/>
            <person name="Watanabe J."/>
            <person name="Ikeda Y."/>
            <person name="Vertes A.A."/>
            <person name="Inui M."/>
        </authorList>
    </citation>
    <scope>NUCLEOTIDE SEQUENCE</scope>
    <source>
        <strain evidence="1">R</strain>
    </source>
</reference>
<name>A0AB72VF66_CORGB</name>
<dbReference type="AlphaFoldDB" id="A0AB72VF66"/>
<proteinExistence type="predicted"/>
<dbReference type="EMBL" id="AP009044">
    <property type="protein sequence ID" value="BAQ21108.1"/>
    <property type="molecule type" value="Genomic_DNA"/>
</dbReference>
<gene>
    <name evidence="1" type="ordered locus">cgR_6046</name>
</gene>
<dbReference type="Proteomes" id="UP000006698">
    <property type="component" value="Chromosome"/>
</dbReference>
<organism evidence="1">
    <name type="scientific">Corynebacterium glutamicum (strain R)</name>
    <dbReference type="NCBI Taxonomy" id="340322"/>
    <lineage>
        <taxon>Bacteria</taxon>
        <taxon>Bacillati</taxon>
        <taxon>Actinomycetota</taxon>
        <taxon>Actinomycetes</taxon>
        <taxon>Mycobacteriales</taxon>
        <taxon>Corynebacteriaceae</taxon>
        <taxon>Corynebacterium</taxon>
    </lineage>
</organism>
<dbReference type="KEGG" id="cgt:cgR_6046"/>
<evidence type="ECO:0000313" key="1">
    <source>
        <dbReference type="EMBL" id="BAQ21108.1"/>
    </source>
</evidence>